<keyword evidence="1" id="KW-0802">TPR repeat</keyword>
<dbReference type="Gene3D" id="1.25.40.10">
    <property type="entry name" value="Tetratricopeptide repeat domain"/>
    <property type="match status" value="2"/>
</dbReference>
<accession>A0A8K0K5R1</accession>
<dbReference type="SMART" id="SM00028">
    <property type="entry name" value="TPR"/>
    <property type="match status" value="9"/>
</dbReference>
<dbReference type="InterPro" id="IPR019734">
    <property type="entry name" value="TPR_rpt"/>
</dbReference>
<dbReference type="GO" id="GO:1905515">
    <property type="term" value="P:non-motile cilium assembly"/>
    <property type="evidence" value="ECO:0007669"/>
    <property type="project" value="TreeGrafter"/>
</dbReference>
<dbReference type="GO" id="GO:0005814">
    <property type="term" value="C:centriole"/>
    <property type="evidence" value="ECO:0007669"/>
    <property type="project" value="TreeGrafter"/>
</dbReference>
<reference evidence="3" key="2">
    <citation type="submission" date="2017-10" db="EMBL/GenBank/DDBJ databases">
        <title>Ladona fulva Genome sequencing and assembly.</title>
        <authorList>
            <person name="Murali S."/>
            <person name="Richards S."/>
            <person name="Bandaranaike D."/>
            <person name="Bellair M."/>
            <person name="Blankenburg K."/>
            <person name="Chao H."/>
            <person name="Dinh H."/>
            <person name="Doddapaneni H."/>
            <person name="Dugan-Rocha S."/>
            <person name="Elkadiri S."/>
            <person name="Gnanaolivu R."/>
            <person name="Hernandez B."/>
            <person name="Skinner E."/>
            <person name="Javaid M."/>
            <person name="Lee S."/>
            <person name="Li M."/>
            <person name="Ming W."/>
            <person name="Munidasa M."/>
            <person name="Muniz J."/>
            <person name="Nguyen L."/>
            <person name="Hughes D."/>
            <person name="Osuji N."/>
            <person name="Pu L.-L."/>
            <person name="Puazo M."/>
            <person name="Qu C."/>
            <person name="Quiroz J."/>
            <person name="Raj R."/>
            <person name="Weissenberger G."/>
            <person name="Xin Y."/>
            <person name="Zou X."/>
            <person name="Han Y."/>
            <person name="Worley K."/>
            <person name="Muzny D."/>
            <person name="Gibbs R."/>
        </authorList>
    </citation>
    <scope>NUCLEOTIDE SEQUENCE</scope>
    <source>
        <strain evidence="3">Sampled in the wild</strain>
    </source>
</reference>
<dbReference type="GO" id="GO:0097546">
    <property type="term" value="C:ciliary base"/>
    <property type="evidence" value="ECO:0007669"/>
    <property type="project" value="TreeGrafter"/>
</dbReference>
<dbReference type="PANTHER" id="PTHR44117:SF1">
    <property type="entry name" value="INTRAFLAGELLAR TRANSPORT PROTEIN 88 HOMOLOG"/>
    <property type="match status" value="1"/>
</dbReference>
<evidence type="ECO:0000256" key="1">
    <source>
        <dbReference type="PROSITE-ProRule" id="PRU00339"/>
    </source>
</evidence>
<dbReference type="InterPro" id="IPR011717">
    <property type="entry name" value="TPR-4"/>
</dbReference>
<dbReference type="Pfam" id="PF13181">
    <property type="entry name" value="TPR_8"/>
    <property type="match status" value="1"/>
</dbReference>
<dbReference type="OrthoDB" id="1926212at2759"/>
<comment type="caution">
    <text evidence="3">The sequence shown here is derived from an EMBL/GenBank/DDBJ whole genome shotgun (WGS) entry which is preliminary data.</text>
</comment>
<proteinExistence type="predicted"/>
<feature type="repeat" description="TPR" evidence="1">
    <location>
        <begin position="519"/>
        <end position="552"/>
    </location>
</feature>
<dbReference type="GO" id="GO:0097730">
    <property type="term" value="C:non-motile cilium"/>
    <property type="evidence" value="ECO:0007669"/>
    <property type="project" value="TreeGrafter"/>
</dbReference>
<name>A0A8K0K5R1_LADFU</name>
<feature type="compositionally biased region" description="Polar residues" evidence="2">
    <location>
        <begin position="653"/>
        <end position="669"/>
    </location>
</feature>
<dbReference type="FunFam" id="1.25.40.10:FF:000468">
    <property type="entry name" value="Intraflagellar transport 88 homolog"/>
    <property type="match status" value="1"/>
</dbReference>
<dbReference type="SUPFAM" id="SSF48452">
    <property type="entry name" value="TPR-like"/>
    <property type="match status" value="3"/>
</dbReference>
<dbReference type="EMBL" id="KZ308356">
    <property type="protein sequence ID" value="KAG8228014.1"/>
    <property type="molecule type" value="Genomic_DNA"/>
</dbReference>
<dbReference type="GO" id="GO:0042802">
    <property type="term" value="F:identical protein binding"/>
    <property type="evidence" value="ECO:0007669"/>
    <property type="project" value="InterPro"/>
</dbReference>
<dbReference type="GO" id="GO:0019894">
    <property type="term" value="F:kinesin binding"/>
    <property type="evidence" value="ECO:0007669"/>
    <property type="project" value="TreeGrafter"/>
</dbReference>
<evidence type="ECO:0000313" key="3">
    <source>
        <dbReference type="EMBL" id="KAG8228014.1"/>
    </source>
</evidence>
<evidence type="ECO:0008006" key="5">
    <source>
        <dbReference type="Google" id="ProtNLM"/>
    </source>
</evidence>
<dbReference type="Pfam" id="PF07721">
    <property type="entry name" value="TPR_4"/>
    <property type="match status" value="1"/>
</dbReference>
<dbReference type="GO" id="GO:0042073">
    <property type="term" value="P:intraciliary transport"/>
    <property type="evidence" value="ECO:0007669"/>
    <property type="project" value="TreeGrafter"/>
</dbReference>
<dbReference type="GO" id="GO:0036064">
    <property type="term" value="C:ciliary basal body"/>
    <property type="evidence" value="ECO:0007669"/>
    <property type="project" value="TreeGrafter"/>
</dbReference>
<evidence type="ECO:0000313" key="4">
    <source>
        <dbReference type="Proteomes" id="UP000792457"/>
    </source>
</evidence>
<dbReference type="Pfam" id="PF00515">
    <property type="entry name" value="TPR_1"/>
    <property type="match status" value="1"/>
</dbReference>
<protein>
    <recommendedName>
        <fullName evidence="5">Intraflagellar transport 88 homolog</fullName>
    </recommendedName>
</protein>
<dbReference type="Pfam" id="PF13432">
    <property type="entry name" value="TPR_16"/>
    <property type="match status" value="2"/>
</dbReference>
<reference evidence="3" key="1">
    <citation type="submission" date="2013-04" db="EMBL/GenBank/DDBJ databases">
        <authorList>
            <person name="Qu J."/>
            <person name="Murali S.C."/>
            <person name="Bandaranaike D."/>
            <person name="Bellair M."/>
            <person name="Blankenburg K."/>
            <person name="Chao H."/>
            <person name="Dinh H."/>
            <person name="Doddapaneni H."/>
            <person name="Downs B."/>
            <person name="Dugan-Rocha S."/>
            <person name="Elkadiri S."/>
            <person name="Gnanaolivu R.D."/>
            <person name="Hernandez B."/>
            <person name="Javaid M."/>
            <person name="Jayaseelan J.C."/>
            <person name="Lee S."/>
            <person name="Li M."/>
            <person name="Ming W."/>
            <person name="Munidasa M."/>
            <person name="Muniz J."/>
            <person name="Nguyen L."/>
            <person name="Ongeri F."/>
            <person name="Osuji N."/>
            <person name="Pu L.-L."/>
            <person name="Puazo M."/>
            <person name="Qu C."/>
            <person name="Quiroz J."/>
            <person name="Raj R."/>
            <person name="Weissenberger G."/>
            <person name="Xin Y."/>
            <person name="Zou X."/>
            <person name="Han Y."/>
            <person name="Richards S."/>
            <person name="Worley K."/>
            <person name="Muzny D."/>
            <person name="Gibbs R."/>
        </authorList>
    </citation>
    <scope>NUCLEOTIDE SEQUENCE</scope>
    <source>
        <strain evidence="3">Sampled in the wild</strain>
    </source>
</reference>
<feature type="region of interest" description="Disordered" evidence="2">
    <location>
        <begin position="629"/>
        <end position="676"/>
    </location>
</feature>
<evidence type="ECO:0000256" key="2">
    <source>
        <dbReference type="SAM" id="MobiDB-lite"/>
    </source>
</evidence>
<dbReference type="InterPro" id="IPR011990">
    <property type="entry name" value="TPR-like_helical_dom_sf"/>
</dbReference>
<sequence>MILLYDSLQFYFTIVCFRPKKRIKQLEKQIQMLIDESCVAKSHGDLKIALDKAKDACQKERSMVRLQEQTGMMNNRNEDLSFSTLLNLANQYEANEMYSEALSAYQSITRNRMLPNIKRFKVNMGNIYLKMGQYPKAIKQYQMALDHVPDIYKSLRIKITHNIGLLFVKMGQYQDACTSFEYIMQEKPNFKTGLHLVLCYNALDDHENMRRAFQLLLEVPVDIDEEKYSANSDDPVYSLLLEAIKTDSLRKMEKLVKEEAEHCILTAARVVAPAIASSPSEGFDWCIQALRTVTPMQQSVSSVSSFHSELADELEVHKAAVQLKSGDLQASVSTLQAFAKRGEIGRVSSIACTNLAFIYFLQGDIDQAEKYADLARRADTYNAAAFVNLGNCAFSRGDVDRAKELYICSLESDASCVEALYNLGLAHKNQGNHEDALDCFLKLNAIVKHHPEVLYMLAYLHELLGDKDQANEWYLLLLGIVPSDPSILQKVGQLYENDGERQLAHQYHVDSHRYFPSNLEVIDWLGSYYVSMQLPEKAIAYFERAALLRPEEVKWQLMVASCYRRSGSYQQALQLYRQIHQRFPDNVECKDWVLNNIDKIIDLGLKEAVEYALELKKVEKAKDVRERIGSSRPGSWRSNGRSSRVGTAYLENDGNTRPGSYRNTTQSRYSAREASPLVGSGGKNTDCISSKFCITLKLAIKILKDHCSLLQFLL</sequence>
<feature type="repeat" description="TPR" evidence="1">
    <location>
        <begin position="157"/>
        <end position="190"/>
    </location>
</feature>
<dbReference type="Proteomes" id="UP000792457">
    <property type="component" value="Unassembled WGS sequence"/>
</dbReference>
<dbReference type="PROSITE" id="PS50005">
    <property type="entry name" value="TPR"/>
    <property type="match status" value="4"/>
</dbReference>
<dbReference type="PANTHER" id="PTHR44117">
    <property type="entry name" value="INTRAFLAGELLAR TRANSPORT PROTEIN 88 HOMOLOG"/>
    <property type="match status" value="1"/>
</dbReference>
<feature type="repeat" description="TPR" evidence="1">
    <location>
        <begin position="118"/>
        <end position="151"/>
    </location>
</feature>
<organism evidence="3 4">
    <name type="scientific">Ladona fulva</name>
    <name type="common">Scarce chaser dragonfly</name>
    <name type="synonym">Libellula fulva</name>
    <dbReference type="NCBI Taxonomy" id="123851"/>
    <lineage>
        <taxon>Eukaryota</taxon>
        <taxon>Metazoa</taxon>
        <taxon>Ecdysozoa</taxon>
        <taxon>Arthropoda</taxon>
        <taxon>Hexapoda</taxon>
        <taxon>Insecta</taxon>
        <taxon>Pterygota</taxon>
        <taxon>Palaeoptera</taxon>
        <taxon>Odonata</taxon>
        <taxon>Epiprocta</taxon>
        <taxon>Anisoptera</taxon>
        <taxon>Libelluloidea</taxon>
        <taxon>Libellulidae</taxon>
        <taxon>Ladona</taxon>
    </lineage>
</organism>
<feature type="compositionally biased region" description="Polar residues" evidence="2">
    <location>
        <begin position="632"/>
        <end position="645"/>
    </location>
</feature>
<feature type="repeat" description="TPR" evidence="1">
    <location>
        <begin position="417"/>
        <end position="450"/>
    </location>
</feature>
<keyword evidence="4" id="KW-1185">Reference proteome</keyword>
<gene>
    <name evidence="3" type="ORF">J437_LFUL003649</name>
</gene>
<dbReference type="AlphaFoldDB" id="A0A8K0K5R1"/>